<evidence type="ECO:0000313" key="2">
    <source>
        <dbReference type="Proteomes" id="UP000326396"/>
    </source>
</evidence>
<comment type="caution">
    <text evidence="1">The sequence shown here is derived from an EMBL/GenBank/DDBJ whole genome shotgun (WGS) entry which is preliminary data.</text>
</comment>
<gene>
    <name evidence="1" type="ORF">E3N88_32395</name>
</gene>
<keyword evidence="2" id="KW-1185">Reference proteome</keyword>
<protein>
    <submittedName>
        <fullName evidence="1">Uncharacterized protein</fullName>
    </submittedName>
</protein>
<dbReference type="AlphaFoldDB" id="A0A5N6M8X6"/>
<dbReference type="OrthoDB" id="1801558at2759"/>
<dbReference type="Proteomes" id="UP000326396">
    <property type="component" value="Linkage Group LG6"/>
</dbReference>
<accession>A0A5N6M8X6</accession>
<reference evidence="1 2" key="1">
    <citation type="submission" date="2019-05" db="EMBL/GenBank/DDBJ databases">
        <title>Mikania micrantha, genome provides insights into the molecular mechanism of rapid growth.</title>
        <authorList>
            <person name="Liu B."/>
        </authorList>
    </citation>
    <scope>NUCLEOTIDE SEQUENCE [LARGE SCALE GENOMIC DNA]</scope>
    <source>
        <strain evidence="1">NLD-2019</strain>
        <tissue evidence="1">Leaf</tissue>
    </source>
</reference>
<sequence length="155" mass="18050">MNGKVEYYKRPGDFFTMPKFDIRSINNAMFFNPSKDTQADLFAKFIKDQCEKDFPLMRTAKGRLFVSTCIIDPVKKEPWVYYKDKDDLNDIDMILDPMDLLKYGKDDMMKLHKSSIKVYDGWDEEAKPFTRAVAFAIELKLYARVGPHSITLPIG</sequence>
<dbReference type="EMBL" id="SZYD01000016">
    <property type="protein sequence ID" value="KAD3336876.1"/>
    <property type="molecule type" value="Genomic_DNA"/>
</dbReference>
<evidence type="ECO:0000313" key="1">
    <source>
        <dbReference type="EMBL" id="KAD3336876.1"/>
    </source>
</evidence>
<name>A0A5N6M8X6_9ASTR</name>
<proteinExistence type="predicted"/>
<organism evidence="1 2">
    <name type="scientific">Mikania micrantha</name>
    <name type="common">bitter vine</name>
    <dbReference type="NCBI Taxonomy" id="192012"/>
    <lineage>
        <taxon>Eukaryota</taxon>
        <taxon>Viridiplantae</taxon>
        <taxon>Streptophyta</taxon>
        <taxon>Embryophyta</taxon>
        <taxon>Tracheophyta</taxon>
        <taxon>Spermatophyta</taxon>
        <taxon>Magnoliopsida</taxon>
        <taxon>eudicotyledons</taxon>
        <taxon>Gunneridae</taxon>
        <taxon>Pentapetalae</taxon>
        <taxon>asterids</taxon>
        <taxon>campanulids</taxon>
        <taxon>Asterales</taxon>
        <taxon>Asteraceae</taxon>
        <taxon>Asteroideae</taxon>
        <taxon>Heliantheae alliance</taxon>
        <taxon>Eupatorieae</taxon>
        <taxon>Mikania</taxon>
    </lineage>
</organism>